<protein>
    <submittedName>
        <fullName evidence="1">Uncharacterized protein</fullName>
    </submittedName>
</protein>
<name>A0AAD2FF93_9STRA</name>
<dbReference type="AlphaFoldDB" id="A0AAD2FF93"/>
<accession>A0AAD2FF93</accession>
<comment type="caution">
    <text evidence="1">The sequence shown here is derived from an EMBL/GenBank/DDBJ whole genome shotgun (WGS) entry which is preliminary data.</text>
</comment>
<sequence>MGVKDGAAYCRSSQGFTHTVKLICTRLNDKFPVGGPHNPGVGVNLSCWLVAALKHNVFLMQKWGRFGEALVGILVKAVANNLKLDKQPALLPTLLLCGGGGYVAFETLTSRVDTVAWQTGEEGLDLIRDYFPKITEDFFTSVYGIRDSSRERCSRHLQGGSFDLEHLNLCSNMEPDTESMVVKSACAPCTGILSNRCAVKLAEDIHTLLGAPESRCDCAAGAFCCAHRRAQFLLMYIIQKCDDWDFATLVRKMPEPIHRIVSCAIAVSYCHPSNDKEEAARERKIRQKCLDKLFSQLKKADGNDEDEDEEEENERFEWEDGVPLANPGCKFVVSIVSGGATVEVIKVTALFLAEMEEREKITGRTQKHSNAMMLEEFAK</sequence>
<evidence type="ECO:0000313" key="1">
    <source>
        <dbReference type="EMBL" id="CAJ1934605.1"/>
    </source>
</evidence>
<gene>
    <name evidence="1" type="ORF">CYCCA115_LOCUS3946</name>
</gene>
<evidence type="ECO:0000313" key="2">
    <source>
        <dbReference type="Proteomes" id="UP001295423"/>
    </source>
</evidence>
<keyword evidence="2" id="KW-1185">Reference proteome</keyword>
<dbReference type="EMBL" id="CAKOGP040000347">
    <property type="protein sequence ID" value="CAJ1934605.1"/>
    <property type="molecule type" value="Genomic_DNA"/>
</dbReference>
<proteinExistence type="predicted"/>
<reference evidence="1" key="1">
    <citation type="submission" date="2023-08" db="EMBL/GenBank/DDBJ databases">
        <authorList>
            <person name="Audoor S."/>
            <person name="Bilcke G."/>
        </authorList>
    </citation>
    <scope>NUCLEOTIDE SEQUENCE</scope>
</reference>
<organism evidence="1 2">
    <name type="scientific">Cylindrotheca closterium</name>
    <dbReference type="NCBI Taxonomy" id="2856"/>
    <lineage>
        <taxon>Eukaryota</taxon>
        <taxon>Sar</taxon>
        <taxon>Stramenopiles</taxon>
        <taxon>Ochrophyta</taxon>
        <taxon>Bacillariophyta</taxon>
        <taxon>Bacillariophyceae</taxon>
        <taxon>Bacillariophycidae</taxon>
        <taxon>Bacillariales</taxon>
        <taxon>Bacillariaceae</taxon>
        <taxon>Cylindrotheca</taxon>
    </lineage>
</organism>
<dbReference type="Proteomes" id="UP001295423">
    <property type="component" value="Unassembled WGS sequence"/>
</dbReference>